<dbReference type="EMBL" id="OCTN01000011">
    <property type="protein sequence ID" value="SOH95497.1"/>
    <property type="molecule type" value="Genomic_DNA"/>
</dbReference>
<keyword evidence="3" id="KW-1185">Reference proteome</keyword>
<dbReference type="RefSeq" id="WP_180956054.1">
    <property type="nucleotide sequence ID" value="NZ_OCTN01000011.1"/>
</dbReference>
<organism evidence="2 3">
    <name type="scientific">Pontivivens marinum</name>
    <dbReference type="NCBI Taxonomy" id="1690039"/>
    <lineage>
        <taxon>Bacteria</taxon>
        <taxon>Pseudomonadati</taxon>
        <taxon>Pseudomonadota</taxon>
        <taxon>Alphaproteobacteria</taxon>
        <taxon>Rhodobacterales</taxon>
        <taxon>Paracoccaceae</taxon>
        <taxon>Pontivivens</taxon>
    </lineage>
</organism>
<keyword evidence="2" id="KW-0808">Transferase</keyword>
<dbReference type="Pfam" id="PF00535">
    <property type="entry name" value="Glycos_transf_2"/>
    <property type="match status" value="1"/>
</dbReference>
<dbReference type="InterPro" id="IPR029044">
    <property type="entry name" value="Nucleotide-diphossugar_trans"/>
</dbReference>
<sequence length="326" mass="36791">MTHPVVDVVIASYNHAPYVQEAIDSVLANTVPLHLWVVDDGSIDGSRDLLAGLNDPRVTVAMNSENIGAGETFNRGARMGGAPFIAICNSDDIWHPEKLSRQLKVIGGSKAQDKIAYTLAEYVGPDGGPVPKDLPVYRSGTFLDVDWDRYRWLNQLMMRGNRLCTPSALIPRVVWERVGGYNNSFRHLPDMDLWTRLFQYADPVILSEQLIKFRFHGGNTSSLSGQTRFQRRCKKRAMEWEKHYILRRFVAEASDDIFARVFLGDTYQPDVGMLLQKFEFLIGLESPSAAQIAMDHVMDVLTKHGDQPDFTALDFQKICNLRSLNS</sequence>
<name>A0A2C9CW42_9RHOB</name>
<reference evidence="3" key="1">
    <citation type="submission" date="2017-09" db="EMBL/GenBank/DDBJ databases">
        <authorList>
            <person name="Varghese N."/>
            <person name="Submissions S."/>
        </authorList>
    </citation>
    <scope>NUCLEOTIDE SEQUENCE [LARGE SCALE GENOMIC DNA]</scope>
    <source>
        <strain evidence="3">C7</strain>
    </source>
</reference>
<proteinExistence type="predicted"/>
<protein>
    <submittedName>
        <fullName evidence="2">Glycosyltransferase, GT2 family</fullName>
    </submittedName>
</protein>
<dbReference type="InterPro" id="IPR001173">
    <property type="entry name" value="Glyco_trans_2-like"/>
</dbReference>
<evidence type="ECO:0000259" key="1">
    <source>
        <dbReference type="Pfam" id="PF00535"/>
    </source>
</evidence>
<accession>A0A2C9CW42</accession>
<dbReference type="Proteomes" id="UP000220034">
    <property type="component" value="Unassembled WGS sequence"/>
</dbReference>
<evidence type="ECO:0000313" key="2">
    <source>
        <dbReference type="EMBL" id="SOH95497.1"/>
    </source>
</evidence>
<dbReference type="AlphaFoldDB" id="A0A2C9CW42"/>
<gene>
    <name evidence="2" type="ORF">SAMN06273572_11177</name>
</gene>
<dbReference type="PANTHER" id="PTHR43685:SF11">
    <property type="entry name" value="GLYCOSYLTRANSFERASE TAGX-RELATED"/>
    <property type="match status" value="1"/>
</dbReference>
<dbReference type="PANTHER" id="PTHR43685">
    <property type="entry name" value="GLYCOSYLTRANSFERASE"/>
    <property type="match status" value="1"/>
</dbReference>
<dbReference type="Gene3D" id="3.90.550.10">
    <property type="entry name" value="Spore Coat Polysaccharide Biosynthesis Protein SpsA, Chain A"/>
    <property type="match status" value="1"/>
</dbReference>
<evidence type="ECO:0000313" key="3">
    <source>
        <dbReference type="Proteomes" id="UP000220034"/>
    </source>
</evidence>
<dbReference type="SUPFAM" id="SSF53448">
    <property type="entry name" value="Nucleotide-diphospho-sugar transferases"/>
    <property type="match status" value="1"/>
</dbReference>
<feature type="domain" description="Glycosyltransferase 2-like" evidence="1">
    <location>
        <begin position="8"/>
        <end position="107"/>
    </location>
</feature>
<dbReference type="InterPro" id="IPR050834">
    <property type="entry name" value="Glycosyltransf_2"/>
</dbReference>
<dbReference type="GO" id="GO:0016740">
    <property type="term" value="F:transferase activity"/>
    <property type="evidence" value="ECO:0007669"/>
    <property type="project" value="UniProtKB-KW"/>
</dbReference>